<dbReference type="InterPro" id="IPR015396">
    <property type="entry name" value="FadE_C"/>
</dbReference>
<evidence type="ECO:0000259" key="17">
    <source>
        <dbReference type="Pfam" id="PF02770"/>
    </source>
</evidence>
<organism evidence="20">
    <name type="scientific">Candidatus Berkiella aquae</name>
    <dbReference type="NCBI Taxonomy" id="295108"/>
    <lineage>
        <taxon>Bacteria</taxon>
        <taxon>Pseudomonadati</taxon>
        <taxon>Pseudomonadota</taxon>
        <taxon>Gammaproteobacteria</taxon>
        <taxon>Candidatus Berkiellales</taxon>
        <taxon>Candidatus Berkiellaceae</taxon>
        <taxon>Candidatus Berkiella</taxon>
    </lineage>
</organism>
<evidence type="ECO:0000256" key="13">
    <source>
        <dbReference type="ARBA" id="ARBA00049247"/>
    </source>
</evidence>
<proteinExistence type="inferred from homology"/>
<dbReference type="FunFam" id="1.20.140.10:FF:000009">
    <property type="entry name" value="Acyl-CoA dehydrogenase"/>
    <property type="match status" value="1"/>
</dbReference>
<feature type="compositionally biased region" description="Basic and acidic residues" evidence="14">
    <location>
        <begin position="822"/>
        <end position="834"/>
    </location>
</feature>
<dbReference type="PANTHER" id="PTHR48083:SF33">
    <property type="entry name" value="ACYL-COENZYME A DEHYDROGENASE"/>
    <property type="match status" value="1"/>
</dbReference>
<evidence type="ECO:0000256" key="5">
    <source>
        <dbReference type="ARBA" id="ARBA00012040"/>
    </source>
</evidence>
<evidence type="ECO:0000256" key="15">
    <source>
        <dbReference type="SAM" id="Phobius"/>
    </source>
</evidence>
<protein>
    <recommendedName>
        <fullName evidence="6">Acyl-coenzyme A dehydrogenase</fullName>
        <ecNumber evidence="4">1.3.8.7</ecNumber>
        <ecNumber evidence="5">1.3.8.8</ecNumber>
    </recommendedName>
</protein>
<dbReference type="AlphaFoldDB" id="A0A0Q9YIE5"/>
<dbReference type="STRING" id="295108.HT99x_02387"/>
<evidence type="ECO:0000256" key="1">
    <source>
        <dbReference type="ARBA" id="ARBA00001974"/>
    </source>
</evidence>
<comment type="catalytic activity">
    <reaction evidence="12">
        <text>a medium-chain 2,3-saturated fatty acyl-CoA + oxidized [electron-transfer flavoprotein] + H(+) = a medium-chain (2E)-enoyl-CoA + reduced [electron-transfer flavoprotein]</text>
        <dbReference type="Rhea" id="RHEA:14477"/>
        <dbReference type="Rhea" id="RHEA-COMP:10685"/>
        <dbReference type="Rhea" id="RHEA-COMP:10686"/>
        <dbReference type="ChEBI" id="CHEBI:15378"/>
        <dbReference type="ChEBI" id="CHEBI:57692"/>
        <dbReference type="ChEBI" id="CHEBI:58307"/>
        <dbReference type="ChEBI" id="CHEBI:83723"/>
        <dbReference type="ChEBI" id="CHEBI:83726"/>
        <dbReference type="EC" id="1.3.8.7"/>
    </reaction>
</comment>
<dbReference type="Gene3D" id="2.40.110.10">
    <property type="entry name" value="Butyryl-CoA Dehydrogenase, subunit A, domain 2"/>
    <property type="match status" value="1"/>
</dbReference>
<evidence type="ECO:0000256" key="8">
    <source>
        <dbReference type="ARBA" id="ARBA00022827"/>
    </source>
</evidence>
<dbReference type="RefSeq" id="WP_075067004.1">
    <property type="nucleotide sequence ID" value="NZ_LKAJ02000001.1"/>
</dbReference>
<feature type="domain" description="Acyl-CoA dehydrogenase/oxidase C-terminal" evidence="16">
    <location>
        <begin position="365"/>
        <end position="512"/>
    </location>
</feature>
<comment type="caution">
    <text evidence="20">The sequence shown here is derived from an EMBL/GenBank/DDBJ whole genome shotgun (WGS) entry which is preliminary data.</text>
</comment>
<dbReference type="InterPro" id="IPR037069">
    <property type="entry name" value="AcylCoA_DH/ox_N_sf"/>
</dbReference>
<keyword evidence="15" id="KW-0472">Membrane</keyword>
<dbReference type="InterPro" id="IPR046373">
    <property type="entry name" value="Acyl-CoA_Oxase/DH_mid-dom_sf"/>
</dbReference>
<dbReference type="GO" id="GO:0033539">
    <property type="term" value="P:fatty acid beta-oxidation using acyl-CoA dehydrogenase"/>
    <property type="evidence" value="ECO:0007669"/>
    <property type="project" value="InterPro"/>
</dbReference>
<dbReference type="FunFam" id="2.40.110.10:FF:000010">
    <property type="entry name" value="Acyl-CoA dehydrogenase"/>
    <property type="match status" value="1"/>
</dbReference>
<dbReference type="Gene3D" id="1.10.540.10">
    <property type="entry name" value="Acyl-CoA dehydrogenase/oxidase, N-terminal domain"/>
    <property type="match status" value="1"/>
</dbReference>
<evidence type="ECO:0000256" key="3">
    <source>
        <dbReference type="ARBA" id="ARBA00009347"/>
    </source>
</evidence>
<keyword evidence="9" id="KW-0276">Fatty acid metabolism</keyword>
<reference evidence="21" key="3">
    <citation type="submission" date="2021-06" db="EMBL/GenBank/DDBJ databases">
        <title>Genomic Description and Analysis of Intracellular Bacteria, Candidatus Berkiella cookevillensis and Candidatus Berkiella aquae.</title>
        <authorList>
            <person name="Kidane D.T."/>
            <person name="Mehari Y.T."/>
            <person name="Rice F.C."/>
            <person name="Arivett B.A."/>
            <person name="Farone A.L."/>
            <person name="Berk S.G."/>
            <person name="Farone M.B."/>
        </authorList>
    </citation>
    <scope>NUCLEOTIDE SEQUENCE</scope>
    <source>
        <strain evidence="21">HT99</strain>
    </source>
</reference>
<dbReference type="UniPathway" id="UPA00659"/>
<dbReference type="SUPFAM" id="SSF56645">
    <property type="entry name" value="Acyl-CoA dehydrogenase NM domain-like"/>
    <property type="match status" value="1"/>
</dbReference>
<dbReference type="EMBL" id="LKAJ01000011">
    <property type="protein sequence ID" value="KRG20459.1"/>
    <property type="molecule type" value="Genomic_DNA"/>
</dbReference>
<dbReference type="InterPro" id="IPR009100">
    <property type="entry name" value="AcylCoA_DH/oxidase_NM_dom_sf"/>
</dbReference>
<name>A0A0Q9YIE5_9GAMM</name>
<dbReference type="NCBIfam" id="NF009586">
    <property type="entry name" value="PRK13026.1"/>
    <property type="match status" value="1"/>
</dbReference>
<keyword evidence="22" id="KW-1185">Reference proteome</keyword>
<keyword evidence="8" id="KW-0274">FAD</keyword>
<evidence type="ECO:0000256" key="6">
    <source>
        <dbReference type="ARBA" id="ARBA00020144"/>
    </source>
</evidence>
<dbReference type="Pfam" id="PF02770">
    <property type="entry name" value="Acyl-CoA_dh_M"/>
    <property type="match status" value="1"/>
</dbReference>
<dbReference type="InterPro" id="IPR050741">
    <property type="entry name" value="Acyl-CoA_dehydrogenase"/>
</dbReference>
<evidence type="ECO:0000313" key="21">
    <source>
        <dbReference type="EMBL" id="MCS5712248.1"/>
    </source>
</evidence>
<gene>
    <name evidence="20" type="primary">fadE_2</name>
    <name evidence="21" type="ORF">HT99x_012470</name>
    <name evidence="20" type="ORF">HT99x_02387</name>
</gene>
<comment type="similarity">
    <text evidence="3">Belongs to the acyl-CoA dehydrogenase family.</text>
</comment>
<feature type="compositionally biased region" description="Polar residues" evidence="14">
    <location>
        <begin position="807"/>
        <end position="820"/>
    </location>
</feature>
<comment type="cofactor">
    <cofactor evidence="1">
        <name>FAD</name>
        <dbReference type="ChEBI" id="CHEBI:57692"/>
    </cofactor>
</comment>
<dbReference type="NCBIfam" id="NF007000">
    <property type="entry name" value="PRK09463.1"/>
    <property type="match status" value="1"/>
</dbReference>
<dbReference type="InterPro" id="IPR036250">
    <property type="entry name" value="AcylCo_DH-like_C"/>
</dbReference>
<dbReference type="EC" id="1.3.8.8" evidence="5"/>
<reference evidence="20" key="1">
    <citation type="submission" date="2015-09" db="EMBL/GenBank/DDBJ databases">
        <title>Draft Genome Sequences of Two Novel Amoeba-resistant Intranuclear Bacteria, Candidatus Berkiella cookevillensis and Candidatus Berkiella aquae.</title>
        <authorList>
            <person name="Mehari Y.T."/>
            <person name="Arivett B.A."/>
            <person name="Farone A.L."/>
            <person name="Gunderson J.H."/>
            <person name="Farone M.B."/>
        </authorList>
    </citation>
    <scope>NUCLEOTIDE SEQUENCE [LARGE SCALE GENOMIC DNA]</scope>
    <source>
        <strain evidence="20">HT99</strain>
    </source>
</reference>
<feature type="region of interest" description="Disordered" evidence="14">
    <location>
        <begin position="804"/>
        <end position="834"/>
    </location>
</feature>
<dbReference type="Pfam" id="PF02771">
    <property type="entry name" value="Acyl-CoA_dh_N"/>
    <property type="match status" value="1"/>
</dbReference>
<evidence type="ECO:0000313" key="20">
    <source>
        <dbReference type="EMBL" id="KRG20459.1"/>
    </source>
</evidence>
<evidence type="ECO:0000259" key="16">
    <source>
        <dbReference type="Pfam" id="PF00441"/>
    </source>
</evidence>
<dbReference type="InterPro" id="IPR006091">
    <property type="entry name" value="Acyl-CoA_Oxase/DH_mid-dom"/>
</dbReference>
<feature type="domain" description="Acyl-CoA oxidase/dehydrogenase middle" evidence="17">
    <location>
        <begin position="242"/>
        <end position="333"/>
    </location>
</feature>
<dbReference type="PANTHER" id="PTHR48083">
    <property type="entry name" value="MEDIUM-CHAIN SPECIFIC ACYL-COA DEHYDROGENASE, MITOCHONDRIAL-RELATED"/>
    <property type="match status" value="1"/>
</dbReference>
<dbReference type="InterPro" id="IPR009075">
    <property type="entry name" value="AcylCo_DH/oxidase_C"/>
</dbReference>
<evidence type="ECO:0000256" key="12">
    <source>
        <dbReference type="ARBA" id="ARBA00047882"/>
    </source>
</evidence>
<evidence type="ECO:0000313" key="22">
    <source>
        <dbReference type="Proteomes" id="UP000051497"/>
    </source>
</evidence>
<evidence type="ECO:0000256" key="11">
    <source>
        <dbReference type="ARBA" id="ARBA00023098"/>
    </source>
</evidence>
<keyword evidence="15" id="KW-0812">Transmembrane</keyword>
<feature type="transmembrane region" description="Helical" evidence="15">
    <location>
        <begin position="30"/>
        <end position="63"/>
    </location>
</feature>
<dbReference type="InterPro" id="IPR013786">
    <property type="entry name" value="AcylCoA_DH/ox_N"/>
</dbReference>
<feature type="domain" description="Acyl-CoA dehydrogenase/oxidase N-terminal" evidence="18">
    <location>
        <begin position="139"/>
        <end position="238"/>
    </location>
</feature>
<comment type="catalytic activity">
    <reaction evidence="13">
        <text>a long-chain 2,3-saturated fatty acyl-CoA + oxidized [electron-transfer flavoprotein] + H(+) = a long-chain (2E)-enoyl-CoA + reduced [electron-transfer flavoprotein]</text>
        <dbReference type="Rhea" id="RHEA:17721"/>
        <dbReference type="Rhea" id="RHEA-COMP:10685"/>
        <dbReference type="Rhea" id="RHEA-COMP:10686"/>
        <dbReference type="ChEBI" id="CHEBI:15378"/>
        <dbReference type="ChEBI" id="CHEBI:57692"/>
        <dbReference type="ChEBI" id="CHEBI:58307"/>
        <dbReference type="ChEBI" id="CHEBI:83721"/>
        <dbReference type="ChEBI" id="CHEBI:83727"/>
        <dbReference type="EC" id="1.3.8.8"/>
    </reaction>
</comment>
<evidence type="ECO:0000256" key="4">
    <source>
        <dbReference type="ARBA" id="ARBA00012033"/>
    </source>
</evidence>
<dbReference type="PATRIC" id="fig|1590043.3.peg.2433"/>
<evidence type="ECO:0000256" key="10">
    <source>
        <dbReference type="ARBA" id="ARBA00023002"/>
    </source>
</evidence>
<dbReference type="GO" id="GO:0070991">
    <property type="term" value="F:medium-chain fatty acyl-CoA dehydrogenase activity"/>
    <property type="evidence" value="ECO:0007669"/>
    <property type="project" value="UniProtKB-EC"/>
</dbReference>
<evidence type="ECO:0000256" key="9">
    <source>
        <dbReference type="ARBA" id="ARBA00022832"/>
    </source>
</evidence>
<keyword evidence="15" id="KW-1133">Transmembrane helix</keyword>
<sequence length="834" mass="91448">MSTLLWAILWLGGLIGLAYSRASLIVATGAIGAGLLVTTIFSSLGWFSLCLLWVLFGGLAFILNSDEQRKRFITNPVFDSLSKTLPALSETERVALEAGTVGWEGELFSGRPQWEKLLTIPTPRLSEEEEAFLNGPAKQLCEMANDWEITHTLNDLPEKIWQFLIDNGFFALVIPKKYGGKGFSEFAHSEILTMLAGRSLTLASTVAVPNSLGPAELLLRYGTKVQADYYLPRLASGKEIPCFALTAPEAGSDAGAIPDTGIICKGQFEGKEIIGIKLNWNKRYITLAPIATLLGLAFKLYDPDELLGHKKELGITCALIPTNTKGVTTGRRHLPSNIPFQNGPTQGKDVFIPLDWIIGGPNMAGQGWRMLVECLSTGRAISLPSSSSGGARGAVLTCGAYSRIRRQFHTSISNFEGIQEVLARIGGFTYLSEAVRHLTVAMVDAGEKPSVPGAISKYHVTELGRKIANDAMDLHGGKGIMMGPNNYLCRAYQGVPIGITVEGANILTRNMIIFGQGAIRCHPYVLKEMHAMQHHNVQEFEHYMGQHISFTLSNAAHALFHGLTFAHFANSPTTNGMKRYYQQLGRASSAFALVADSAMALLGGKLKFKESISSRLGDLLSMMYLISAVLKRYQDQGSQAADLPLVRWSLDYCLAQYWQAMNELLRNFPNRAVALGLRVLVMPFGVPCHYPKDKLNREITELLTTQSETRARLLEGVFISNNPKDPIRVLSSAFEAIIANATLIKQVFDASKNHDAHGTLAQSIEFALASKIITEEEAQTLYRVDELYQLVINVDDFSPEELGAKTSIHSSKEASSTTPPSFKEHQDTTPHRLN</sequence>
<dbReference type="EMBL" id="LKAJ02000001">
    <property type="protein sequence ID" value="MCS5712248.1"/>
    <property type="molecule type" value="Genomic_DNA"/>
</dbReference>
<keyword evidence="10 20" id="KW-0560">Oxidoreductase</keyword>
<evidence type="ECO:0000259" key="18">
    <source>
        <dbReference type="Pfam" id="PF02771"/>
    </source>
</evidence>
<evidence type="ECO:0000259" key="19">
    <source>
        <dbReference type="Pfam" id="PF09317"/>
    </source>
</evidence>
<dbReference type="EC" id="1.3.8.7" evidence="4"/>
<dbReference type="FunFam" id="1.10.540.10:FF:000004">
    <property type="entry name" value="Acyl-CoA dehydrogenase"/>
    <property type="match status" value="1"/>
</dbReference>
<reference evidence="21" key="2">
    <citation type="journal article" date="2016" name="Genome Announc.">
        <title>Draft Genome Sequences of Two Novel Amoeba-Resistant Intranuclear Bacteria, 'Candidatus Berkiella cookevillensis' and 'Candidatus Berkiella aquae'.</title>
        <authorList>
            <person name="Mehari Y.T."/>
            <person name="Arivett B.A."/>
            <person name="Farone A.L."/>
            <person name="Gunderson J.H."/>
            <person name="Farone M.B."/>
        </authorList>
    </citation>
    <scope>NUCLEOTIDE SEQUENCE</scope>
    <source>
        <strain evidence="21">HT99</strain>
    </source>
</reference>
<dbReference type="SUPFAM" id="SSF47203">
    <property type="entry name" value="Acyl-CoA dehydrogenase C-terminal domain-like"/>
    <property type="match status" value="1"/>
</dbReference>
<dbReference type="OrthoDB" id="9802447at2"/>
<dbReference type="Pfam" id="PF00441">
    <property type="entry name" value="Acyl-CoA_dh_1"/>
    <property type="match status" value="1"/>
</dbReference>
<dbReference type="GO" id="GO:0050660">
    <property type="term" value="F:flavin adenine dinucleotide binding"/>
    <property type="evidence" value="ECO:0007669"/>
    <property type="project" value="InterPro"/>
</dbReference>
<dbReference type="GO" id="GO:0005737">
    <property type="term" value="C:cytoplasm"/>
    <property type="evidence" value="ECO:0007669"/>
    <property type="project" value="TreeGrafter"/>
</dbReference>
<evidence type="ECO:0000256" key="2">
    <source>
        <dbReference type="ARBA" id="ARBA00005005"/>
    </source>
</evidence>
<feature type="domain" description="Acyl-CoA dehydrogenase C-terminal bacterial-type" evidence="19">
    <location>
        <begin position="519"/>
        <end position="797"/>
    </location>
</feature>
<dbReference type="Proteomes" id="UP000051497">
    <property type="component" value="Unassembled WGS sequence"/>
</dbReference>
<keyword evidence="7" id="KW-0285">Flavoprotein</keyword>
<evidence type="ECO:0000256" key="7">
    <source>
        <dbReference type="ARBA" id="ARBA00022630"/>
    </source>
</evidence>
<keyword evidence="11" id="KW-0443">Lipid metabolism</keyword>
<dbReference type="Gene3D" id="1.20.140.10">
    <property type="entry name" value="Butyryl-CoA Dehydrogenase, subunit A, domain 3"/>
    <property type="match status" value="1"/>
</dbReference>
<dbReference type="GO" id="GO:0004466">
    <property type="term" value="F:long-chain fatty acyl-CoA dehydrogenase activity"/>
    <property type="evidence" value="ECO:0007669"/>
    <property type="project" value="UniProtKB-EC"/>
</dbReference>
<accession>A0A0Q9YIE5</accession>
<comment type="pathway">
    <text evidence="2">Lipid metabolism; fatty acid beta-oxidation.</text>
</comment>
<dbReference type="Pfam" id="PF09317">
    <property type="entry name" value="ACDH_C"/>
    <property type="match status" value="1"/>
</dbReference>
<evidence type="ECO:0000256" key="14">
    <source>
        <dbReference type="SAM" id="MobiDB-lite"/>
    </source>
</evidence>